<feature type="binding site" evidence="7">
    <location>
        <position position="104"/>
    </location>
    <ligand>
        <name>5-phospho-alpha-D-ribose 1-diphosphate</name>
        <dbReference type="ChEBI" id="CHEBI:58017"/>
        <note>ligand shared between dimeric partners</note>
    </ligand>
</feature>
<dbReference type="Pfam" id="PF00156">
    <property type="entry name" value="Pribosyltran"/>
    <property type="match status" value="1"/>
</dbReference>
<evidence type="ECO:0000256" key="1">
    <source>
        <dbReference type="ARBA" id="ARBA00004889"/>
    </source>
</evidence>
<dbReference type="AlphaFoldDB" id="A0A3M0BHI3"/>
<dbReference type="CDD" id="cd06223">
    <property type="entry name" value="PRTases_typeI"/>
    <property type="match status" value="1"/>
</dbReference>
<dbReference type="InterPro" id="IPR004467">
    <property type="entry name" value="Or_phspho_trans_dom"/>
</dbReference>
<dbReference type="Gene3D" id="3.40.50.2020">
    <property type="match status" value="1"/>
</dbReference>
<evidence type="ECO:0000259" key="8">
    <source>
        <dbReference type="Pfam" id="PF00156"/>
    </source>
</evidence>
<comment type="subunit">
    <text evidence="7">Homodimer.</text>
</comment>
<evidence type="ECO:0000313" key="9">
    <source>
        <dbReference type="EMBL" id="RMA96036.1"/>
    </source>
</evidence>
<dbReference type="UniPathway" id="UPA00070">
    <property type="reaction ID" value="UER00119"/>
</dbReference>
<evidence type="ECO:0000256" key="6">
    <source>
        <dbReference type="ARBA" id="ARBA00022975"/>
    </source>
</evidence>
<evidence type="ECO:0000256" key="3">
    <source>
        <dbReference type="ARBA" id="ARBA00022676"/>
    </source>
</evidence>
<evidence type="ECO:0000256" key="2">
    <source>
        <dbReference type="ARBA" id="ARBA00011971"/>
    </source>
</evidence>
<dbReference type="Proteomes" id="UP000280842">
    <property type="component" value="Unassembled WGS sequence"/>
</dbReference>
<evidence type="ECO:0000256" key="4">
    <source>
        <dbReference type="ARBA" id="ARBA00022679"/>
    </source>
</evidence>
<dbReference type="OrthoDB" id="9802134at2"/>
<dbReference type="InterPro" id="IPR023031">
    <property type="entry name" value="OPRT"/>
</dbReference>
<dbReference type="GO" id="GO:0000287">
    <property type="term" value="F:magnesium ion binding"/>
    <property type="evidence" value="ECO:0007669"/>
    <property type="project" value="UniProtKB-UniRule"/>
</dbReference>
<comment type="catalytic activity">
    <reaction evidence="7">
        <text>orotidine 5'-phosphate + diphosphate = orotate + 5-phospho-alpha-D-ribose 1-diphosphate</text>
        <dbReference type="Rhea" id="RHEA:10380"/>
        <dbReference type="ChEBI" id="CHEBI:30839"/>
        <dbReference type="ChEBI" id="CHEBI:33019"/>
        <dbReference type="ChEBI" id="CHEBI:57538"/>
        <dbReference type="ChEBI" id="CHEBI:58017"/>
        <dbReference type="EC" id="2.4.2.10"/>
    </reaction>
</comment>
<accession>A0A3M0BHI3</accession>
<dbReference type="InterPro" id="IPR000836">
    <property type="entry name" value="PRTase_dom"/>
</dbReference>
<dbReference type="GO" id="GO:0004588">
    <property type="term" value="F:orotate phosphoribosyltransferase activity"/>
    <property type="evidence" value="ECO:0007669"/>
    <property type="project" value="UniProtKB-UniRule"/>
</dbReference>
<keyword evidence="6 7" id="KW-0665">Pyrimidine biosynthesis</keyword>
<feature type="binding site" evidence="7">
    <location>
        <position position="128"/>
    </location>
    <ligand>
        <name>orotate</name>
        <dbReference type="ChEBI" id="CHEBI:30839"/>
    </ligand>
</feature>
<feature type="binding site" evidence="7">
    <location>
        <position position="98"/>
    </location>
    <ligand>
        <name>5-phospho-alpha-D-ribose 1-diphosphate</name>
        <dbReference type="ChEBI" id="CHEBI:58017"/>
        <note>ligand shared between dimeric partners</note>
    </ligand>
</feature>
<gene>
    <name evidence="7" type="primary">pyrE</name>
    <name evidence="9" type="ORF">CLV39_1047</name>
</gene>
<comment type="pathway">
    <text evidence="1 7">Pyrimidine metabolism; UMP biosynthesis via de novo pathway; UMP from orotate: step 1/2.</text>
</comment>
<reference evidence="9 10" key="1">
    <citation type="submission" date="2018-10" db="EMBL/GenBank/DDBJ databases">
        <title>Genomic Encyclopedia of Archaeal and Bacterial Type Strains, Phase II (KMG-II): from individual species to whole genera.</title>
        <authorList>
            <person name="Goeker M."/>
        </authorList>
    </citation>
    <scope>NUCLEOTIDE SEQUENCE [LARGE SCALE GENOMIC DNA]</scope>
    <source>
        <strain evidence="9 10">VM1</strain>
    </source>
</reference>
<keyword evidence="4 7" id="KW-0808">Transferase</keyword>
<comment type="function">
    <text evidence="7">Catalyzes the transfer of a ribosyl phosphate group from 5-phosphoribose 1-diphosphate to orotate, leading to the formation of orotidine monophosphate (OMP).</text>
</comment>
<dbReference type="PANTHER" id="PTHR19278:SF9">
    <property type="entry name" value="URIDINE 5'-MONOPHOSPHATE SYNTHASE"/>
    <property type="match status" value="1"/>
</dbReference>
<keyword evidence="10" id="KW-1185">Reference proteome</keyword>
<dbReference type="GO" id="GO:0044205">
    <property type="term" value="P:'de novo' UMP biosynthetic process"/>
    <property type="evidence" value="ECO:0007669"/>
    <property type="project" value="UniProtKB-UniRule"/>
</dbReference>
<evidence type="ECO:0000256" key="5">
    <source>
        <dbReference type="ARBA" id="ARBA00022842"/>
    </source>
</evidence>
<evidence type="ECO:0000313" key="10">
    <source>
        <dbReference type="Proteomes" id="UP000280842"/>
    </source>
</evidence>
<comment type="cofactor">
    <cofactor evidence="7">
        <name>Mg(2+)</name>
        <dbReference type="ChEBI" id="CHEBI:18420"/>
    </cofactor>
</comment>
<dbReference type="RefSeq" id="WP_121923174.1">
    <property type="nucleotide sequence ID" value="NZ_REFO01000012.1"/>
</dbReference>
<protein>
    <recommendedName>
        <fullName evidence="2 7">Orotate phosphoribosyltransferase</fullName>
        <shortName evidence="7">OPRT</shortName>
        <shortName evidence="7">OPRTase</shortName>
        <ecNumber evidence="2 7">2.4.2.10</ecNumber>
    </recommendedName>
</protein>
<dbReference type="EMBL" id="REFO01000012">
    <property type="protein sequence ID" value="RMA96036.1"/>
    <property type="molecule type" value="Genomic_DNA"/>
</dbReference>
<sequence>MNYKDRLETLIKERALKIADKPIFKLSSGKMSTYYMDLRTITLDPEGGYIIGNIIYEMIKDKNPDAIGGLTLGADPISYATALVSYLNKNPIKPFVVRKEPKGHGTGKQIEGNVKEGDNVFIVEDVVTTAGSSLKAAKVAKEAGLNVLGIIAIVDREEGGEENIKEEGFNFYPLFKISQFLNKQDV</sequence>
<dbReference type="FunFam" id="3.40.50.2020:FF:000029">
    <property type="entry name" value="Orotate phosphoribosyltransferase"/>
    <property type="match status" value="1"/>
</dbReference>
<proteinExistence type="inferred from homology"/>
<feature type="binding site" evidence="7">
    <location>
        <position position="102"/>
    </location>
    <ligand>
        <name>5-phospho-alpha-D-ribose 1-diphosphate</name>
        <dbReference type="ChEBI" id="CHEBI:58017"/>
        <note>ligand shared between dimeric partners</note>
    </ligand>
</feature>
<name>A0A3M0BHI3_9AQUI</name>
<comment type="caution">
    <text evidence="9">The sequence shown here is derived from an EMBL/GenBank/DDBJ whole genome shotgun (WGS) entry which is preliminary data.</text>
</comment>
<evidence type="ECO:0000256" key="7">
    <source>
        <dbReference type="HAMAP-Rule" id="MF_01208"/>
    </source>
</evidence>
<comment type="similarity">
    <text evidence="7">Belongs to the purine/pyrimidine phosphoribosyltransferase family. PyrE subfamily.</text>
</comment>
<keyword evidence="3 7" id="KW-0328">Glycosyltransferase</keyword>
<keyword evidence="5 7" id="KW-0460">Magnesium</keyword>
<dbReference type="GO" id="GO:0019856">
    <property type="term" value="P:pyrimidine nucleobase biosynthetic process"/>
    <property type="evidence" value="ECO:0007669"/>
    <property type="project" value="TreeGrafter"/>
</dbReference>
<dbReference type="EC" id="2.4.2.10" evidence="2 7"/>
<feature type="binding site" description="in other chain" evidence="7">
    <location>
        <begin position="124"/>
        <end position="132"/>
    </location>
    <ligand>
        <name>5-phospho-alpha-D-ribose 1-diphosphate</name>
        <dbReference type="ChEBI" id="CHEBI:58017"/>
        <note>ligand shared between dimeric partners</note>
    </ligand>
</feature>
<dbReference type="HAMAP" id="MF_01208">
    <property type="entry name" value="PyrE"/>
    <property type="match status" value="1"/>
</dbReference>
<organism evidence="9 10">
    <name type="scientific">Hydrogenothermus marinus</name>
    <dbReference type="NCBI Taxonomy" id="133270"/>
    <lineage>
        <taxon>Bacteria</taxon>
        <taxon>Pseudomonadati</taxon>
        <taxon>Aquificota</taxon>
        <taxon>Aquificia</taxon>
        <taxon>Aquificales</taxon>
        <taxon>Hydrogenothermaceae</taxon>
        <taxon>Hydrogenothermus</taxon>
    </lineage>
</organism>
<dbReference type="InterPro" id="IPR029057">
    <property type="entry name" value="PRTase-like"/>
</dbReference>
<dbReference type="SUPFAM" id="SSF53271">
    <property type="entry name" value="PRTase-like"/>
    <property type="match status" value="1"/>
</dbReference>
<feature type="domain" description="Phosphoribosyltransferase" evidence="8">
    <location>
        <begin position="49"/>
        <end position="164"/>
    </location>
</feature>
<feature type="binding site" description="in other chain" evidence="7">
    <location>
        <position position="99"/>
    </location>
    <ligand>
        <name>5-phospho-alpha-D-ribose 1-diphosphate</name>
        <dbReference type="ChEBI" id="CHEBI:58017"/>
        <note>ligand shared between dimeric partners</note>
    </ligand>
</feature>
<dbReference type="PANTHER" id="PTHR19278">
    <property type="entry name" value="OROTATE PHOSPHORIBOSYLTRANSFERASE"/>
    <property type="match status" value="1"/>
</dbReference>
<feature type="binding site" evidence="7">
    <location>
        <position position="156"/>
    </location>
    <ligand>
        <name>orotate</name>
        <dbReference type="ChEBI" id="CHEBI:30839"/>
    </ligand>
</feature>
<comment type="caution">
    <text evidence="7">Lacks conserved residue(s) required for the propagation of feature annotation.</text>
</comment>
<dbReference type="NCBIfam" id="TIGR00336">
    <property type="entry name" value="pyrE"/>
    <property type="match status" value="1"/>
</dbReference>